<dbReference type="InterPro" id="IPR017853">
    <property type="entry name" value="GH"/>
</dbReference>
<dbReference type="Proteomes" id="UP000078486">
    <property type="component" value="Unassembled WGS sequence"/>
</dbReference>
<dbReference type="Gene3D" id="3.20.20.80">
    <property type="entry name" value="Glycosidases"/>
    <property type="match status" value="1"/>
</dbReference>
<dbReference type="InterPro" id="IPR001944">
    <property type="entry name" value="Glycoside_Hdrlase_35"/>
</dbReference>
<evidence type="ECO:0000256" key="7">
    <source>
        <dbReference type="SAM" id="SignalP"/>
    </source>
</evidence>
<organism evidence="9 10">
    <name type="scientific">Termitidicoccus mucosus</name>
    <dbReference type="NCBI Taxonomy" id="1184151"/>
    <lineage>
        <taxon>Bacteria</taxon>
        <taxon>Pseudomonadati</taxon>
        <taxon>Verrucomicrobiota</taxon>
        <taxon>Opitutia</taxon>
        <taxon>Opitutales</taxon>
        <taxon>Opitutaceae</taxon>
        <taxon>Termitidicoccus</taxon>
    </lineage>
</organism>
<keyword evidence="7" id="KW-0732">Signal</keyword>
<dbReference type="PROSITE" id="PS01182">
    <property type="entry name" value="GLYCOSYL_HYDROL_F35"/>
    <property type="match status" value="1"/>
</dbReference>
<dbReference type="EMBL" id="LRRQ01000055">
    <property type="protein sequence ID" value="OAM90535.1"/>
    <property type="molecule type" value="Genomic_DNA"/>
</dbReference>
<sequence length="929" mass="101278">MPPPRLFPIAALAAFASSSLFFAFARAQDFSSGRSSSGSAPSSGSDSQAITDAYRAAEDRLASGAPGAGGASGANVTATTSATPPATTLQTGTPTNPEGDAIGVTSRGLTLNGTPWTPVMGEFHYARYPENEWRDELLKMKSGGIDIVATYVFWIHHEEIEGTFDWSGRRDLRRFVETCKELDLKVIVRCGPWCHGEVRNGGLPDWLLASGCRVRSDDPAYMEKARVLYTQIAAQLKALLWKDGGPVVGIQLENEYRGPAEHLLALKRMAIDAGIDVPLYTRTGWPALTSPMPPGEILPLFGVYAEGFWDREMTPMPGNYWAGFRFSTLRADSNIANEALGRGGVTDEPGTESHPYLTCEIGGGMMSSYHRRILNDPRDIESTTIVKLGSGGVSPGYYMYHGGENPDGRLSTLEENQSAPTTNWNDLPVKNYDFQAPLGAAGQFRPHFHLLRRLHLFVHDFGYLLPGMPVTLPERRPQGKDDTHTLRWSVRSDGHSGFIFVNNYQRLQPMPAREGVQFELNLARDPLNPNPKAGPTKIPVAPFDVPADSAFILPFNMALGYGVELAYATAQPLCMVESFDGKMRNFFFAEIPGIVPELAITDNTIDGVGSAGGRQRKADGLIRIVGLKPSQKPALSLRSRSGHGIRIIVLSHADSLNLYKLEWGDEDCVFLSPGPVTIAPDQTLAVHTESAEPVKLKIHPSFPQLFPKKKGFLRKAGQFVAWIFREPGREGAIFETLTLPSDQAVDGKPARLAARAKKIRDAGPAREIALGNAPKPVPAAPSDADFAQAAVWEIELPPASVLAAAGTAPLLRLHYAGDVARVRLGEKLVMDDFYNGQPLDLSLDRYRQELASGTKLTVSILPLRKDSPVYMADGARPRFGKKGAVAELSRVEIVQRHTHTLVVKDADDADDDSDDKDTGKTEDKKARRQ</sequence>
<protein>
    <recommendedName>
        <fullName evidence="4">Beta-galactosidase</fullName>
        <ecNumber evidence="4">3.2.1.23</ecNumber>
    </recommendedName>
</protein>
<evidence type="ECO:0000256" key="4">
    <source>
        <dbReference type="RuleBase" id="RU000675"/>
    </source>
</evidence>
<evidence type="ECO:0000256" key="5">
    <source>
        <dbReference type="RuleBase" id="RU003679"/>
    </source>
</evidence>
<evidence type="ECO:0000313" key="10">
    <source>
        <dbReference type="Proteomes" id="UP000078486"/>
    </source>
</evidence>
<dbReference type="STRING" id="1184151.AW736_00430"/>
<feature type="chain" id="PRO_5008089149" description="Beta-galactosidase" evidence="7">
    <location>
        <begin position="28"/>
        <end position="929"/>
    </location>
</feature>
<proteinExistence type="inferred from homology"/>
<feature type="region of interest" description="Disordered" evidence="6">
    <location>
        <begin position="902"/>
        <end position="929"/>
    </location>
</feature>
<evidence type="ECO:0000313" key="9">
    <source>
        <dbReference type="EMBL" id="OAM90535.1"/>
    </source>
</evidence>
<dbReference type="RefSeq" id="WP_068768344.1">
    <property type="nucleotide sequence ID" value="NZ_CP109796.1"/>
</dbReference>
<dbReference type="EC" id="3.2.1.23" evidence="4"/>
<feature type="compositionally biased region" description="Low complexity" evidence="6">
    <location>
        <begin position="73"/>
        <end position="88"/>
    </location>
</feature>
<accession>A0A178IMW2</accession>
<dbReference type="Pfam" id="PF01301">
    <property type="entry name" value="Glyco_hydro_35"/>
    <property type="match status" value="1"/>
</dbReference>
<feature type="signal peptide" evidence="7">
    <location>
        <begin position="1"/>
        <end position="27"/>
    </location>
</feature>
<keyword evidence="10" id="KW-1185">Reference proteome</keyword>
<comment type="catalytic activity">
    <reaction evidence="4">
        <text>Hydrolysis of terminal non-reducing beta-D-galactose residues in beta-D-galactosides.</text>
        <dbReference type="EC" id="3.2.1.23"/>
    </reaction>
</comment>
<comment type="caution">
    <text evidence="9">The sequence shown here is derived from an EMBL/GenBank/DDBJ whole genome shotgun (WGS) entry which is preliminary data.</text>
</comment>
<dbReference type="InterPro" id="IPR019801">
    <property type="entry name" value="Glyco_hydro_35_CS"/>
</dbReference>
<dbReference type="PANTHER" id="PTHR23421">
    <property type="entry name" value="BETA-GALACTOSIDASE RELATED"/>
    <property type="match status" value="1"/>
</dbReference>
<name>A0A178IMW2_9BACT</name>
<evidence type="ECO:0000256" key="3">
    <source>
        <dbReference type="ARBA" id="ARBA00023295"/>
    </source>
</evidence>
<reference evidence="9 10" key="1">
    <citation type="submission" date="2016-01" db="EMBL/GenBank/DDBJ databases">
        <title>High potential of lignocellulose degradation of a new Verrucomicrobia species.</title>
        <authorList>
            <person name="Wang Y."/>
            <person name="Shi Y."/>
            <person name="Qiu Z."/>
            <person name="Liu S."/>
            <person name="Yang H."/>
        </authorList>
    </citation>
    <scope>NUCLEOTIDE SEQUENCE [LARGE SCALE GENOMIC DNA]</scope>
    <source>
        <strain evidence="9 10">TSB47</strain>
    </source>
</reference>
<feature type="domain" description="Glycoside hydrolase 35 catalytic" evidence="8">
    <location>
        <begin position="109"/>
        <end position="455"/>
    </location>
</feature>
<dbReference type="OrthoDB" id="9813184at2"/>
<dbReference type="SUPFAM" id="SSF51445">
    <property type="entry name" value="(Trans)glycosidases"/>
    <property type="match status" value="1"/>
</dbReference>
<keyword evidence="2 4" id="KW-0378">Hydrolase</keyword>
<dbReference type="AlphaFoldDB" id="A0A178IMW2"/>
<feature type="compositionally biased region" description="Basic and acidic residues" evidence="6">
    <location>
        <begin position="916"/>
        <end position="929"/>
    </location>
</feature>
<comment type="similarity">
    <text evidence="1 5">Belongs to the glycosyl hydrolase 35 family.</text>
</comment>
<dbReference type="InterPro" id="IPR031330">
    <property type="entry name" value="Gly_Hdrlase_35_cat"/>
</dbReference>
<gene>
    <name evidence="9" type="ORF">AW736_00430</name>
</gene>
<dbReference type="GO" id="GO:0004565">
    <property type="term" value="F:beta-galactosidase activity"/>
    <property type="evidence" value="ECO:0007669"/>
    <property type="project" value="UniProtKB-EC"/>
</dbReference>
<dbReference type="PRINTS" id="PR00742">
    <property type="entry name" value="GLHYDRLASE35"/>
</dbReference>
<evidence type="ECO:0000256" key="1">
    <source>
        <dbReference type="ARBA" id="ARBA00009809"/>
    </source>
</evidence>
<evidence type="ECO:0000259" key="8">
    <source>
        <dbReference type="Pfam" id="PF01301"/>
    </source>
</evidence>
<keyword evidence="3 4" id="KW-0326">Glycosidase</keyword>
<evidence type="ECO:0000256" key="6">
    <source>
        <dbReference type="SAM" id="MobiDB-lite"/>
    </source>
</evidence>
<feature type="region of interest" description="Disordered" evidence="6">
    <location>
        <begin position="62"/>
        <end position="109"/>
    </location>
</feature>
<evidence type="ECO:0000256" key="2">
    <source>
        <dbReference type="ARBA" id="ARBA00022801"/>
    </source>
</evidence>
<dbReference type="GO" id="GO:0005975">
    <property type="term" value="P:carbohydrate metabolic process"/>
    <property type="evidence" value="ECO:0007669"/>
    <property type="project" value="InterPro"/>
</dbReference>